<feature type="compositionally biased region" description="Basic and acidic residues" evidence="1">
    <location>
        <begin position="143"/>
        <end position="175"/>
    </location>
</feature>
<evidence type="ECO:0000256" key="1">
    <source>
        <dbReference type="SAM" id="MobiDB-lite"/>
    </source>
</evidence>
<evidence type="ECO:0000259" key="2">
    <source>
        <dbReference type="Pfam" id="PF10159"/>
    </source>
</evidence>
<dbReference type="PANTHER" id="PTHR14580">
    <property type="entry name" value="MULTIPLE MYELOMA TUMOR-ASSOCIATED PROTEIN 2 FAMILY MEMBER"/>
    <property type="match status" value="1"/>
</dbReference>
<proteinExistence type="predicted"/>
<protein>
    <recommendedName>
        <fullName evidence="2">Multiple myeloma tumor-associated protein 2-like N-terminal domain-containing protein</fullName>
    </recommendedName>
</protein>
<dbReference type="OrthoDB" id="5390672at2759"/>
<dbReference type="PANTHER" id="PTHR14580:SF0">
    <property type="entry name" value="MULTIPLE MYELOMA TUMOR-ASSOCIATED PROTEIN 2"/>
    <property type="match status" value="1"/>
</dbReference>
<feature type="compositionally biased region" description="Basic residues" evidence="1">
    <location>
        <begin position="194"/>
        <end position="207"/>
    </location>
</feature>
<dbReference type="InterPro" id="IPR039207">
    <property type="entry name" value="MMTAG2-like"/>
</dbReference>
<keyword evidence="4" id="KW-1185">Reference proteome</keyword>
<dbReference type="InterPro" id="IPR019315">
    <property type="entry name" value="MMTA2_N"/>
</dbReference>
<gene>
    <name evidence="3" type="ORF">MERGE_002795</name>
</gene>
<accession>A0A899FXZ8</accession>
<sequence>MADLLTGPIREGNRGGLGLFRWENVKEDKYRENYLGHSLRAPVGRWQKGRDLTWYTKDKKEAPAASLSSRDEEIRLIKQAEKEALAEALGFKTEKTPDSSTISQDIAAAIRRTEMESKDTPVDAAVKAADNLLGIGFQTTSRHYSEERKDKQNVLDVRKRKRDEHSHVSRRRDEPEFAGMRGSSGDVARSGYQSRHHSRHRSHNRRN</sequence>
<feature type="region of interest" description="Disordered" evidence="1">
    <location>
        <begin position="143"/>
        <end position="207"/>
    </location>
</feature>
<evidence type="ECO:0000313" key="4">
    <source>
        <dbReference type="Proteomes" id="UP000663699"/>
    </source>
</evidence>
<name>A0A899FXZ8_9ASCO</name>
<dbReference type="Pfam" id="PF10159">
    <property type="entry name" value="MMtag"/>
    <property type="match status" value="1"/>
</dbReference>
<feature type="domain" description="Multiple myeloma tumor-associated protein 2-like N-terminal" evidence="2">
    <location>
        <begin position="12"/>
        <end position="90"/>
    </location>
</feature>
<dbReference type="AlphaFoldDB" id="A0A899FXZ8"/>
<reference evidence="3" key="1">
    <citation type="submission" date="2020-06" db="EMBL/GenBank/DDBJ databases">
        <title>Genomes of multiple members of Pneumocystis genus reveal paths to human pathogen Pneumocystis jirovecii.</title>
        <authorList>
            <person name="Cisse O.H."/>
            <person name="Ma L."/>
            <person name="Dekker J."/>
            <person name="Khil P."/>
            <person name="Jo J."/>
            <person name="Brenchley J."/>
            <person name="Blair R."/>
            <person name="Pahar B."/>
            <person name="Chabe M."/>
            <person name="Van Rompay K.A."/>
            <person name="Keesler R."/>
            <person name="Sukura A."/>
            <person name="Hirsch V."/>
            <person name="Kutty G."/>
            <person name="Liu Y."/>
            <person name="Peng L."/>
            <person name="Chen J."/>
            <person name="Song J."/>
            <person name="Weissenbacher-Lang C."/>
            <person name="Xu J."/>
            <person name="Upham N.S."/>
            <person name="Stajich J.E."/>
            <person name="Cuomo C.A."/>
            <person name="Cushion M.T."/>
            <person name="Kovacs J.A."/>
        </authorList>
    </citation>
    <scope>NUCLEOTIDE SEQUENCE</scope>
    <source>
        <strain evidence="3">2A</strain>
    </source>
</reference>
<dbReference type="EMBL" id="CP054537">
    <property type="protein sequence ID" value="QSL65483.1"/>
    <property type="molecule type" value="Genomic_DNA"/>
</dbReference>
<evidence type="ECO:0000313" key="3">
    <source>
        <dbReference type="EMBL" id="QSL65483.1"/>
    </source>
</evidence>
<dbReference type="Proteomes" id="UP000663699">
    <property type="component" value="Chromosome 6"/>
</dbReference>
<organism evidence="3 4">
    <name type="scientific">Pneumocystis wakefieldiae</name>
    <dbReference type="NCBI Taxonomy" id="38082"/>
    <lineage>
        <taxon>Eukaryota</taxon>
        <taxon>Fungi</taxon>
        <taxon>Dikarya</taxon>
        <taxon>Ascomycota</taxon>
        <taxon>Taphrinomycotina</taxon>
        <taxon>Pneumocystomycetes</taxon>
        <taxon>Pneumocystaceae</taxon>
        <taxon>Pneumocystis</taxon>
    </lineage>
</organism>